<dbReference type="InterPro" id="IPR036390">
    <property type="entry name" value="WH_DNA-bd_sf"/>
</dbReference>
<dbReference type="PRINTS" id="PR00624">
    <property type="entry name" value="HISTONEH5"/>
</dbReference>
<feature type="domain" description="H15" evidence="12">
    <location>
        <begin position="36"/>
        <end position="85"/>
    </location>
</feature>
<evidence type="ECO:0000256" key="6">
    <source>
        <dbReference type="ARBA" id="ARBA00023065"/>
    </source>
</evidence>
<evidence type="ECO:0000259" key="12">
    <source>
        <dbReference type="Pfam" id="PF00538"/>
    </source>
</evidence>
<keyword evidence="8 11" id="KW-0472">Membrane</keyword>
<protein>
    <submittedName>
        <fullName evidence="13">Calcium homeostasis modulator protein 3</fullName>
    </submittedName>
</protein>
<feature type="compositionally biased region" description="Basic residues" evidence="10">
    <location>
        <begin position="145"/>
        <end position="160"/>
    </location>
</feature>
<evidence type="ECO:0000256" key="4">
    <source>
        <dbReference type="ARBA" id="ARBA00022692"/>
    </source>
</evidence>
<feature type="region of interest" description="Disordered" evidence="10">
    <location>
        <begin position="516"/>
        <end position="543"/>
    </location>
</feature>
<dbReference type="PANTHER" id="PTHR32261">
    <property type="entry name" value="CALCIUM HOMEOSTASIS MODULATOR PROTEIN"/>
    <property type="match status" value="1"/>
</dbReference>
<feature type="transmembrane region" description="Helical" evidence="11">
    <location>
        <begin position="258"/>
        <end position="279"/>
    </location>
</feature>
<keyword evidence="5 11" id="KW-1133">Transmembrane helix</keyword>
<evidence type="ECO:0000256" key="11">
    <source>
        <dbReference type="SAM" id="Phobius"/>
    </source>
</evidence>
<evidence type="ECO:0000256" key="7">
    <source>
        <dbReference type="ARBA" id="ARBA00023125"/>
    </source>
</evidence>
<gene>
    <name evidence="13" type="ORF">APTSU1_001775500</name>
</gene>
<dbReference type="EMBL" id="BAAFST010000019">
    <property type="protein sequence ID" value="GAB1302516.1"/>
    <property type="molecule type" value="Genomic_DNA"/>
</dbReference>
<feature type="compositionally biased region" description="Basic and acidic residues" evidence="10">
    <location>
        <begin position="182"/>
        <end position="197"/>
    </location>
</feature>
<evidence type="ECO:0000313" key="13">
    <source>
        <dbReference type="EMBL" id="GAB1302516.1"/>
    </source>
</evidence>
<feature type="region of interest" description="Disordered" evidence="10">
    <location>
        <begin position="1"/>
        <end position="31"/>
    </location>
</feature>
<keyword evidence="7" id="KW-0238">DNA-binding</keyword>
<name>A0ABQ0FTX4_APOSI</name>
<feature type="transmembrane region" description="Helical" evidence="11">
    <location>
        <begin position="428"/>
        <end position="449"/>
    </location>
</feature>
<evidence type="ECO:0000256" key="3">
    <source>
        <dbReference type="ARBA" id="ARBA00022448"/>
    </source>
</evidence>
<feature type="compositionally biased region" description="Basic residues" evidence="10">
    <location>
        <begin position="55"/>
        <end position="65"/>
    </location>
</feature>
<evidence type="ECO:0000256" key="5">
    <source>
        <dbReference type="ARBA" id="ARBA00022989"/>
    </source>
</evidence>
<dbReference type="InterPro" id="IPR005819">
    <property type="entry name" value="H1/H5"/>
</dbReference>
<dbReference type="Pfam" id="PF00538">
    <property type="entry name" value="Linker_histone"/>
    <property type="match status" value="1"/>
</dbReference>
<evidence type="ECO:0000256" key="1">
    <source>
        <dbReference type="ARBA" id="ARBA00004141"/>
    </source>
</evidence>
<evidence type="ECO:0000256" key="8">
    <source>
        <dbReference type="ARBA" id="ARBA00023136"/>
    </source>
</evidence>
<dbReference type="Proteomes" id="UP001623349">
    <property type="component" value="Unassembled WGS sequence"/>
</dbReference>
<comment type="caution">
    <text evidence="13">The sequence shown here is derived from an EMBL/GenBank/DDBJ whole genome shotgun (WGS) entry which is preliminary data.</text>
</comment>
<dbReference type="SUPFAM" id="SSF46785">
    <property type="entry name" value="Winged helix' DNA-binding domain"/>
    <property type="match status" value="1"/>
</dbReference>
<proteinExistence type="inferred from homology"/>
<keyword evidence="3" id="KW-0813">Transport</keyword>
<sequence>MSKTTPANTAAPVPVQKSKAKKKRTKKADAAKCGCVSLAALKKALAAHGYDVKNNHTKLGHKRPVSKGAPVQTKGTGVSGFFKLNKKAASSEAKPKAKKSKTGDAKTKKPAGATLKKPKNAAGAKKTMTKTPEKAKKPVAAGVKKVAKSPKKTKAPAKPKKAAESPAKPKEVKSKASKPKVTKPETAKPKAAKAKEAVSKKNCAHAATVMDRFRMLFQHLQSSSESVMNGVCLLLAAVTVKMYSSLDFNCPCLERYNALYGLGLLLTPPLALFLCGLLVNRQSVLMVEEWRRPAGHRRKDLGIVRYMCSSVLQRALAAPLVWILLALLDGKCFVCAFSNSVDPEKFPDFANMTPSQVQLFLAKVPCKEDELVKTSPARKAVSRYLRCLSQADILCGRGVDAEPGPYNFLKMLLTLGAKSRRSRGTGTISLRGAIGWSITLLVIVVAFLARCLRPCFDQTVFLQRRYWSNYMDLEQKLFDETCCEHARDFAHRCVLHFFASMQSELRALGLYRDPAGGIPGSQEPPEPPEPPEDPESGSGKAHLRAISSREQVDHLLSTWYSSKPPLDLAASPRLWGPGLNHRAPIAAPGIKPCHQLDV</sequence>
<dbReference type="PANTHER" id="PTHR32261:SF7">
    <property type="entry name" value="CALCIUM HOMEOSTASIS MODULATOR PROTEIN 3"/>
    <property type="match status" value="1"/>
</dbReference>
<comment type="similarity">
    <text evidence="2">Belongs to the CALHM family.</text>
</comment>
<dbReference type="InterPro" id="IPR036388">
    <property type="entry name" value="WH-like_DNA-bd_sf"/>
</dbReference>
<organism evidence="13 14">
    <name type="scientific">Apodemus speciosus</name>
    <name type="common">Large Japanese field mouse</name>
    <dbReference type="NCBI Taxonomy" id="105296"/>
    <lineage>
        <taxon>Eukaryota</taxon>
        <taxon>Metazoa</taxon>
        <taxon>Chordata</taxon>
        <taxon>Craniata</taxon>
        <taxon>Vertebrata</taxon>
        <taxon>Euteleostomi</taxon>
        <taxon>Mammalia</taxon>
        <taxon>Eutheria</taxon>
        <taxon>Euarchontoglires</taxon>
        <taxon>Glires</taxon>
        <taxon>Rodentia</taxon>
        <taxon>Myomorpha</taxon>
        <taxon>Muroidea</taxon>
        <taxon>Muridae</taxon>
        <taxon>Murinae</taxon>
        <taxon>Apodemus</taxon>
    </lineage>
</organism>
<dbReference type="Pfam" id="PF14798">
    <property type="entry name" value="Ca_hom_mod"/>
    <property type="match status" value="1"/>
</dbReference>
<evidence type="ECO:0000256" key="9">
    <source>
        <dbReference type="ARBA" id="ARBA00023303"/>
    </source>
</evidence>
<reference evidence="13 14" key="1">
    <citation type="submission" date="2024-08" db="EMBL/GenBank/DDBJ databases">
        <title>The draft genome of Apodemus speciosus.</title>
        <authorList>
            <person name="Nabeshima K."/>
            <person name="Suzuki S."/>
            <person name="Onuma M."/>
        </authorList>
    </citation>
    <scope>NUCLEOTIDE SEQUENCE [LARGE SCALE GENOMIC DNA]</scope>
    <source>
        <strain evidence="13">IB14-021</strain>
    </source>
</reference>
<keyword evidence="9" id="KW-0407">Ion channel</keyword>
<evidence type="ECO:0000256" key="2">
    <source>
        <dbReference type="ARBA" id="ARBA00008497"/>
    </source>
</evidence>
<dbReference type="InterPro" id="IPR029569">
    <property type="entry name" value="CALHM"/>
</dbReference>
<keyword evidence="14" id="KW-1185">Reference proteome</keyword>
<dbReference type="Gene3D" id="1.10.10.10">
    <property type="entry name" value="Winged helix-like DNA-binding domain superfamily/Winged helix DNA-binding domain"/>
    <property type="match status" value="1"/>
</dbReference>
<keyword evidence="6" id="KW-0406">Ion transport</keyword>
<feature type="region of interest" description="Disordered" evidence="10">
    <location>
        <begin position="54"/>
        <end position="197"/>
    </location>
</feature>
<feature type="compositionally biased region" description="Basic and acidic residues" evidence="10">
    <location>
        <begin position="161"/>
        <end position="174"/>
    </location>
</feature>
<keyword evidence="4 11" id="KW-0812">Transmembrane</keyword>
<comment type="subcellular location">
    <subcellularLocation>
        <location evidence="1">Membrane</location>
        <topology evidence="1">Multi-pass membrane protein</topology>
    </subcellularLocation>
</comment>
<dbReference type="InterPro" id="IPR005818">
    <property type="entry name" value="Histone_H1/H5_H15"/>
</dbReference>
<evidence type="ECO:0000313" key="14">
    <source>
        <dbReference type="Proteomes" id="UP001623349"/>
    </source>
</evidence>
<accession>A0ABQ0FTX4</accession>
<evidence type="ECO:0000256" key="10">
    <source>
        <dbReference type="SAM" id="MobiDB-lite"/>
    </source>
</evidence>